<reference evidence="2 3" key="1">
    <citation type="journal article" date="2016" name="Nat. Commun.">
        <title>Thousands of microbial genomes shed light on interconnected biogeochemical processes in an aquifer system.</title>
        <authorList>
            <person name="Anantharaman K."/>
            <person name="Brown C.T."/>
            <person name="Hug L.A."/>
            <person name="Sharon I."/>
            <person name="Castelle C.J."/>
            <person name="Probst A.J."/>
            <person name="Thomas B.C."/>
            <person name="Singh A."/>
            <person name="Wilkins M.J."/>
            <person name="Karaoz U."/>
            <person name="Brodie E.L."/>
            <person name="Williams K.H."/>
            <person name="Hubbard S.S."/>
            <person name="Banfield J.F."/>
        </authorList>
    </citation>
    <scope>NUCLEOTIDE SEQUENCE [LARGE SCALE GENOMIC DNA]</scope>
</reference>
<comment type="caution">
    <text evidence="2">The sequence shown here is derived from an EMBL/GenBank/DDBJ whole genome shotgun (WGS) entry which is preliminary data.</text>
</comment>
<keyword evidence="1" id="KW-0472">Membrane</keyword>
<keyword evidence="1" id="KW-1133">Transmembrane helix</keyword>
<dbReference type="Proteomes" id="UP000176952">
    <property type="component" value="Unassembled WGS sequence"/>
</dbReference>
<evidence type="ECO:0000256" key="1">
    <source>
        <dbReference type="SAM" id="Phobius"/>
    </source>
</evidence>
<dbReference type="EMBL" id="MHKD01000044">
    <property type="protein sequence ID" value="OGY81403.1"/>
    <property type="molecule type" value="Genomic_DNA"/>
</dbReference>
<evidence type="ECO:0000313" key="2">
    <source>
        <dbReference type="EMBL" id="OGY81403.1"/>
    </source>
</evidence>
<protein>
    <submittedName>
        <fullName evidence="2">Uncharacterized protein</fullName>
    </submittedName>
</protein>
<evidence type="ECO:0000313" key="3">
    <source>
        <dbReference type="Proteomes" id="UP000176952"/>
    </source>
</evidence>
<sequence length="67" mass="7589">MQYAGFVLQVVTNVISVLLITATLLGVLEIFHNGPEQHVHTEVEKSTIVLSYRPSQENLRRVQETIQ</sequence>
<gene>
    <name evidence="2" type="ORF">A3F54_02000</name>
</gene>
<dbReference type="AlphaFoldDB" id="A0A1G2AWW3"/>
<keyword evidence="1" id="KW-0812">Transmembrane</keyword>
<name>A0A1G2AWW3_9BACT</name>
<organism evidence="2 3">
    <name type="scientific">Candidatus Kerfeldbacteria bacterium RIFCSPHIGHO2_12_FULL_48_17</name>
    <dbReference type="NCBI Taxonomy" id="1798542"/>
    <lineage>
        <taxon>Bacteria</taxon>
        <taxon>Candidatus Kerfeldiibacteriota</taxon>
    </lineage>
</organism>
<feature type="transmembrane region" description="Helical" evidence="1">
    <location>
        <begin position="6"/>
        <end position="28"/>
    </location>
</feature>
<accession>A0A1G2AWW3</accession>
<proteinExistence type="predicted"/>